<keyword evidence="1" id="KW-1133">Transmembrane helix</keyword>
<dbReference type="OrthoDB" id="1631895at2"/>
<dbReference type="AlphaFoldDB" id="A0A1M6ESW4"/>
<name>A0A1M6ESW4_9CLOT</name>
<dbReference type="RefSeq" id="WP_072985508.1">
    <property type="nucleotide sequence ID" value="NZ_FQZB01000005.1"/>
</dbReference>
<keyword evidence="1" id="KW-0812">Transmembrane</keyword>
<evidence type="ECO:0000313" key="3">
    <source>
        <dbReference type="Proteomes" id="UP000184310"/>
    </source>
</evidence>
<gene>
    <name evidence="2" type="ORF">SAMN02745163_00933</name>
</gene>
<sequence length="170" mass="18135">MRNKKIVEMTYSALLIAFAIIIPIQFGFLKITIPPFTATIAAHVPIFLAMFISPFVGAIVGLGSTIGFLLAGTPAFVVARASVHIFVALVGGIMYKKNIGFFKIVLVTGLIHAIGEAIAVIPFGFTGVKVLGILSLGFFIHHFVDAFIAISLVKAIEKATGKRFGKSITE</sequence>
<organism evidence="2 3">
    <name type="scientific">Clostridium cavendishii DSM 21758</name>
    <dbReference type="NCBI Taxonomy" id="1121302"/>
    <lineage>
        <taxon>Bacteria</taxon>
        <taxon>Bacillati</taxon>
        <taxon>Bacillota</taxon>
        <taxon>Clostridia</taxon>
        <taxon>Eubacteriales</taxon>
        <taxon>Clostridiaceae</taxon>
        <taxon>Clostridium</taxon>
    </lineage>
</organism>
<keyword evidence="1" id="KW-0472">Membrane</keyword>
<dbReference type="EMBL" id="FQZB01000005">
    <property type="protein sequence ID" value="SHI88440.1"/>
    <property type="molecule type" value="Genomic_DNA"/>
</dbReference>
<feature type="transmembrane region" description="Helical" evidence="1">
    <location>
        <begin position="12"/>
        <end position="33"/>
    </location>
</feature>
<accession>A0A1M6ESW4</accession>
<feature type="transmembrane region" description="Helical" evidence="1">
    <location>
        <begin position="104"/>
        <end position="125"/>
    </location>
</feature>
<dbReference type="Proteomes" id="UP000184310">
    <property type="component" value="Unassembled WGS sequence"/>
</dbReference>
<dbReference type="Gene3D" id="1.10.1760.20">
    <property type="match status" value="1"/>
</dbReference>
<reference evidence="2 3" key="1">
    <citation type="submission" date="2016-11" db="EMBL/GenBank/DDBJ databases">
        <authorList>
            <person name="Jaros S."/>
            <person name="Januszkiewicz K."/>
            <person name="Wedrychowicz H."/>
        </authorList>
    </citation>
    <scope>NUCLEOTIDE SEQUENCE [LARGE SCALE GENOMIC DNA]</scope>
    <source>
        <strain evidence="2 3">DSM 21758</strain>
    </source>
</reference>
<evidence type="ECO:0000256" key="1">
    <source>
        <dbReference type="SAM" id="Phobius"/>
    </source>
</evidence>
<protein>
    <submittedName>
        <fullName evidence="2">Niacin transporter</fullName>
    </submittedName>
</protein>
<feature type="transmembrane region" description="Helical" evidence="1">
    <location>
        <begin position="131"/>
        <end position="153"/>
    </location>
</feature>
<feature type="transmembrane region" description="Helical" evidence="1">
    <location>
        <begin position="45"/>
        <end position="71"/>
    </location>
</feature>
<dbReference type="STRING" id="1121302.SAMN02745163_00933"/>
<keyword evidence="3" id="KW-1185">Reference proteome</keyword>
<proteinExistence type="predicted"/>
<evidence type="ECO:0000313" key="2">
    <source>
        <dbReference type="EMBL" id="SHI88440.1"/>
    </source>
</evidence>